<dbReference type="EMBL" id="CAMPGE010012222">
    <property type="protein sequence ID" value="CAI2371003.1"/>
    <property type="molecule type" value="Genomic_DNA"/>
</dbReference>
<reference evidence="1" key="1">
    <citation type="submission" date="2023-07" db="EMBL/GenBank/DDBJ databases">
        <authorList>
            <consortium name="AG Swart"/>
            <person name="Singh M."/>
            <person name="Singh A."/>
            <person name="Seah K."/>
            <person name="Emmerich C."/>
        </authorList>
    </citation>
    <scope>NUCLEOTIDE SEQUENCE</scope>
    <source>
        <strain evidence="1">DP1</strain>
    </source>
</reference>
<keyword evidence="2" id="KW-1185">Reference proteome</keyword>
<gene>
    <name evidence="1" type="ORF">ECRASSUSDP1_LOCUS12323</name>
</gene>
<proteinExistence type="predicted"/>
<accession>A0AAD1UKE9</accession>
<protein>
    <submittedName>
        <fullName evidence="1">Uncharacterized protein</fullName>
    </submittedName>
</protein>
<name>A0AAD1UKE9_EUPCR</name>
<evidence type="ECO:0000313" key="1">
    <source>
        <dbReference type="EMBL" id="CAI2371003.1"/>
    </source>
</evidence>
<sequence>MRKHIEIDDSESIFERDPAQSQTMNGFMRKKTHRRHESMVDRFPELTNLQTNNMNQNHERMSSINFRNIKGQASPRIQPTFCKTKKLETLRLHANRSVKEPLNKEYGTPLNKQRFTTRWAQDPKYIGILQNLKFKRSAKKINFLKKKRNKNTVVNPLLQAQEDYLKEASQRGETMRNIPSALVDTEKGIIPNMTQREISHPCQAPRKHHIMGIKSKNAKLDCMKISPTSSLQTRYQLAFKHEPIKDEVENDRTYYRRRDEMAEFNESYVKVKGMTRLIVKPSLLK</sequence>
<dbReference type="AlphaFoldDB" id="A0AAD1UKE9"/>
<dbReference type="Proteomes" id="UP001295684">
    <property type="component" value="Unassembled WGS sequence"/>
</dbReference>
<comment type="caution">
    <text evidence="1">The sequence shown here is derived from an EMBL/GenBank/DDBJ whole genome shotgun (WGS) entry which is preliminary data.</text>
</comment>
<evidence type="ECO:0000313" key="2">
    <source>
        <dbReference type="Proteomes" id="UP001295684"/>
    </source>
</evidence>
<organism evidence="1 2">
    <name type="scientific">Euplotes crassus</name>
    <dbReference type="NCBI Taxonomy" id="5936"/>
    <lineage>
        <taxon>Eukaryota</taxon>
        <taxon>Sar</taxon>
        <taxon>Alveolata</taxon>
        <taxon>Ciliophora</taxon>
        <taxon>Intramacronucleata</taxon>
        <taxon>Spirotrichea</taxon>
        <taxon>Hypotrichia</taxon>
        <taxon>Euplotida</taxon>
        <taxon>Euplotidae</taxon>
        <taxon>Moneuplotes</taxon>
    </lineage>
</organism>